<evidence type="ECO:0000313" key="11">
    <source>
        <dbReference type="EMBL" id="UOO88399.1"/>
    </source>
</evidence>
<evidence type="ECO:0000256" key="4">
    <source>
        <dbReference type="ARBA" id="ARBA00022679"/>
    </source>
</evidence>
<keyword evidence="4 11" id="KW-0808">Transferase</keyword>
<dbReference type="InterPro" id="IPR012549">
    <property type="entry name" value="EptA-like_N"/>
</dbReference>
<keyword evidence="7 8" id="KW-0472">Membrane</keyword>
<feature type="transmembrane region" description="Helical" evidence="8">
    <location>
        <begin position="133"/>
        <end position="155"/>
    </location>
</feature>
<evidence type="ECO:0000256" key="2">
    <source>
        <dbReference type="ARBA" id="ARBA00022475"/>
    </source>
</evidence>
<dbReference type="PANTHER" id="PTHR30443">
    <property type="entry name" value="INNER MEMBRANE PROTEIN"/>
    <property type="match status" value="1"/>
</dbReference>
<evidence type="ECO:0000256" key="5">
    <source>
        <dbReference type="ARBA" id="ARBA00022692"/>
    </source>
</evidence>
<evidence type="ECO:0000256" key="1">
    <source>
        <dbReference type="ARBA" id="ARBA00004429"/>
    </source>
</evidence>
<dbReference type="Proteomes" id="UP000832011">
    <property type="component" value="Chromosome"/>
</dbReference>
<keyword evidence="6 8" id="KW-1133">Transmembrane helix</keyword>
<dbReference type="CDD" id="cd16017">
    <property type="entry name" value="LptA"/>
    <property type="match status" value="1"/>
</dbReference>
<feature type="transmembrane region" description="Helical" evidence="8">
    <location>
        <begin position="91"/>
        <end position="113"/>
    </location>
</feature>
<evidence type="ECO:0000259" key="10">
    <source>
        <dbReference type="Pfam" id="PF08019"/>
    </source>
</evidence>
<dbReference type="GO" id="GO:0016740">
    <property type="term" value="F:transferase activity"/>
    <property type="evidence" value="ECO:0007669"/>
    <property type="project" value="UniProtKB-KW"/>
</dbReference>
<dbReference type="PANTHER" id="PTHR30443:SF0">
    <property type="entry name" value="PHOSPHOETHANOLAMINE TRANSFERASE EPTA"/>
    <property type="match status" value="1"/>
</dbReference>
<dbReference type="InterPro" id="IPR017850">
    <property type="entry name" value="Alkaline_phosphatase_core_sf"/>
</dbReference>
<accession>A0ABY4DZH7</accession>
<feature type="transmembrane region" description="Helical" evidence="8">
    <location>
        <begin position="61"/>
        <end position="84"/>
    </location>
</feature>
<dbReference type="InterPro" id="IPR058130">
    <property type="entry name" value="PEA_transf_C"/>
</dbReference>
<evidence type="ECO:0000256" key="3">
    <source>
        <dbReference type="ARBA" id="ARBA00022519"/>
    </source>
</evidence>
<keyword evidence="3" id="KW-0997">Cell inner membrane</keyword>
<sequence>MRLVETLETVPNKAAGKVVLKHSLPEIGYVFGAAALLTFWINSPYWLRTYQLLHLTSLMDAVFMLSQMLLVLGVTTAVLLLFCWGRFAKPLLTLLFVISIACAYFSFNYQVYIDRHMLTNVMRTDVHEAKDLLSLKLLLWMVVFLLPAMLYVWGVGRRPIQKWWRNLSFHLLFALLGVALGLAASLPIYKNYASFFRNNKQVVKMLVPFNFITASVGYAQHQYRDAHQVYVHVGMDAKQVKPATVNKPTLFVVVVGETGRGDRFSLNGYARNTNPLLSKQQGVISFQNAQSCGTATAYSVPCMFSDLSRQDINIDNAPMRDNLLDITQRAGVKVEWVDNNSGCQETCGRVPTQQLKQDCPEGLCYDEQLVGALQQRLQQPLQADQFLVLHMNGSHGPAYYQRYPKQYEVFKPACNTNEINTCSQEALNNVYDNTVVYTDAVLNSLIETLKQQQDVNTAMIYLSDHGESLGEKGLYLHGTPYAIAPTEQTHIQMLFWANPQFYQQHAVNPSCLQNMAKSQAVSQDNLFHTVLGGLNVHTQAYSGKLDVLNACSQGKA</sequence>
<evidence type="ECO:0000313" key="12">
    <source>
        <dbReference type="Proteomes" id="UP000832011"/>
    </source>
</evidence>
<comment type="subcellular location">
    <subcellularLocation>
        <location evidence="1">Cell inner membrane</location>
        <topology evidence="1">Multi-pass membrane protein</topology>
    </subcellularLocation>
</comment>
<evidence type="ECO:0000256" key="6">
    <source>
        <dbReference type="ARBA" id="ARBA00022989"/>
    </source>
</evidence>
<name>A0ABY4DZH7_9NEIS</name>
<feature type="transmembrane region" description="Helical" evidence="8">
    <location>
        <begin position="23"/>
        <end position="41"/>
    </location>
</feature>
<dbReference type="RefSeq" id="WP_058357920.1">
    <property type="nucleotide sequence ID" value="NZ_CABKVG010000010.1"/>
</dbReference>
<organism evidence="11 12">
    <name type="scientific">Vitreoscilla massiliensis</name>
    <dbReference type="NCBI Taxonomy" id="1689272"/>
    <lineage>
        <taxon>Bacteria</taxon>
        <taxon>Pseudomonadati</taxon>
        <taxon>Pseudomonadota</taxon>
        <taxon>Betaproteobacteria</taxon>
        <taxon>Neisseriales</taxon>
        <taxon>Neisseriaceae</taxon>
        <taxon>Vitreoscilla</taxon>
    </lineage>
</organism>
<evidence type="ECO:0000256" key="7">
    <source>
        <dbReference type="ARBA" id="ARBA00023136"/>
    </source>
</evidence>
<keyword evidence="2" id="KW-1003">Cell membrane</keyword>
<gene>
    <name evidence="11" type="ORF">LVJ82_13070</name>
</gene>
<proteinExistence type="predicted"/>
<evidence type="ECO:0000256" key="8">
    <source>
        <dbReference type="SAM" id="Phobius"/>
    </source>
</evidence>
<dbReference type="NCBIfam" id="NF028537">
    <property type="entry name" value="P_eth_NH2_trans"/>
    <property type="match status" value="1"/>
</dbReference>
<feature type="transmembrane region" description="Helical" evidence="8">
    <location>
        <begin position="167"/>
        <end position="189"/>
    </location>
</feature>
<feature type="domain" description="Sulfatase N-terminal" evidence="9">
    <location>
        <begin position="251"/>
        <end position="533"/>
    </location>
</feature>
<reference evidence="11 12" key="1">
    <citation type="journal article" date="2022" name="Res Sq">
        <title>Evolution of multicellular longitudinally dividing oral cavity symbionts (Neisseriaceae).</title>
        <authorList>
            <person name="Nyongesa S."/>
            <person name="Weber P."/>
            <person name="Bernet E."/>
            <person name="Pullido F."/>
            <person name="Nieckarz M."/>
            <person name="Delaby M."/>
            <person name="Nieves C."/>
            <person name="Viehboeck T."/>
            <person name="Krause N."/>
            <person name="Rivera-Millot A."/>
            <person name="Nakamura A."/>
            <person name="Vischer N."/>
            <person name="VanNieuwenhze M."/>
            <person name="Brun Y."/>
            <person name="Cava F."/>
            <person name="Bulgheresi S."/>
            <person name="Veyrier F."/>
        </authorList>
    </citation>
    <scope>NUCLEOTIDE SEQUENCE [LARGE SCALE GENOMIC DNA]</scope>
    <source>
        <strain evidence="11 12">SN4</strain>
    </source>
</reference>
<keyword evidence="5 8" id="KW-0812">Transmembrane</keyword>
<evidence type="ECO:0000259" key="9">
    <source>
        <dbReference type="Pfam" id="PF00884"/>
    </source>
</evidence>
<dbReference type="SUPFAM" id="SSF53649">
    <property type="entry name" value="Alkaline phosphatase-like"/>
    <property type="match status" value="1"/>
</dbReference>
<dbReference type="Pfam" id="PF00884">
    <property type="entry name" value="Sulfatase"/>
    <property type="match status" value="1"/>
</dbReference>
<dbReference type="Gene3D" id="3.40.720.10">
    <property type="entry name" value="Alkaline Phosphatase, subunit A"/>
    <property type="match status" value="1"/>
</dbReference>
<protein>
    <submittedName>
        <fullName evidence="11">Phosphoethanolamine--lipid A transferase</fullName>
    </submittedName>
</protein>
<keyword evidence="12" id="KW-1185">Reference proteome</keyword>
<dbReference type="EMBL" id="CP091511">
    <property type="protein sequence ID" value="UOO88399.1"/>
    <property type="molecule type" value="Genomic_DNA"/>
</dbReference>
<feature type="domain" description="Phosphoethanolamine transferase N-terminal" evidence="10">
    <location>
        <begin position="73"/>
        <end position="223"/>
    </location>
</feature>
<dbReference type="InterPro" id="IPR040423">
    <property type="entry name" value="PEA_transferase"/>
</dbReference>
<dbReference type="InterPro" id="IPR000917">
    <property type="entry name" value="Sulfatase_N"/>
</dbReference>
<dbReference type="Pfam" id="PF08019">
    <property type="entry name" value="EptA_B_N"/>
    <property type="match status" value="1"/>
</dbReference>